<reference evidence="8" key="1">
    <citation type="submission" date="2020-05" db="EMBL/GenBank/DDBJ databases">
        <title>Chitinophaga laudate sp. nov., isolated from a tropical peat swamp.</title>
        <authorList>
            <person name="Goh C.B.S."/>
            <person name="Lee M.S."/>
            <person name="Parimannan S."/>
            <person name="Pasbakhsh P."/>
            <person name="Yule C.M."/>
            <person name="Rajandas H."/>
            <person name="Loke S."/>
            <person name="Croft L."/>
            <person name="Tan J.B.L."/>
        </authorList>
    </citation>
    <scope>NUCLEOTIDE SEQUENCE</scope>
    <source>
        <strain evidence="8">Mgbs1</strain>
    </source>
</reference>
<comment type="caution">
    <text evidence="8">The sequence shown here is derived from an EMBL/GenBank/DDBJ whole genome shotgun (WGS) entry which is preliminary data.</text>
</comment>
<evidence type="ECO:0000256" key="4">
    <source>
        <dbReference type="ARBA" id="ARBA00022475"/>
    </source>
</evidence>
<dbReference type="GO" id="GO:0005354">
    <property type="term" value="F:galactose transmembrane transporter activity"/>
    <property type="evidence" value="ECO:0007669"/>
    <property type="project" value="InterPro"/>
</dbReference>
<dbReference type="AlphaFoldDB" id="A0A433W9I8"/>
<protein>
    <submittedName>
        <fullName evidence="8">Sugar MFS transporter</fullName>
    </submittedName>
</protein>
<evidence type="ECO:0000256" key="6">
    <source>
        <dbReference type="ARBA" id="ARBA00022989"/>
    </source>
</evidence>
<dbReference type="InterPro" id="IPR011701">
    <property type="entry name" value="MFS"/>
</dbReference>
<dbReference type="InterPro" id="IPR020846">
    <property type="entry name" value="MFS_dom"/>
</dbReference>
<comment type="subcellular location">
    <subcellularLocation>
        <location evidence="2">Cell inner membrane</location>
        <topology evidence="2">Multi-pass membrane protein</topology>
    </subcellularLocation>
</comment>
<dbReference type="Gene3D" id="1.20.1250.20">
    <property type="entry name" value="MFS general substrate transporter like domains"/>
    <property type="match status" value="2"/>
</dbReference>
<keyword evidence="9" id="KW-1185">Reference proteome</keyword>
<dbReference type="InterPro" id="IPR050375">
    <property type="entry name" value="MFS_TsgA-like"/>
</dbReference>
<evidence type="ECO:0000256" key="3">
    <source>
        <dbReference type="ARBA" id="ARBA00009120"/>
    </source>
</evidence>
<proteinExistence type="inferred from homology"/>
<dbReference type="CDD" id="cd17394">
    <property type="entry name" value="MFS_FucP_like"/>
    <property type="match status" value="1"/>
</dbReference>
<evidence type="ECO:0000313" key="9">
    <source>
        <dbReference type="Proteomes" id="UP000281028"/>
    </source>
</evidence>
<dbReference type="NCBIfam" id="TIGR01272">
    <property type="entry name" value="gluP"/>
    <property type="match status" value="1"/>
</dbReference>
<name>A0A433W9I8_9BACT</name>
<evidence type="ECO:0000256" key="7">
    <source>
        <dbReference type="ARBA" id="ARBA00023136"/>
    </source>
</evidence>
<keyword evidence="6" id="KW-1133">Transmembrane helix</keyword>
<keyword evidence="5" id="KW-0812">Transmembrane</keyword>
<accession>A0A433W9I8</accession>
<dbReference type="EMBL" id="RIAR02000001">
    <property type="protein sequence ID" value="NSL88155.1"/>
    <property type="molecule type" value="Genomic_DNA"/>
</dbReference>
<dbReference type="GO" id="GO:0055056">
    <property type="term" value="F:D-glucose transmembrane transporter activity"/>
    <property type="evidence" value="ECO:0007669"/>
    <property type="project" value="InterPro"/>
</dbReference>
<dbReference type="SUPFAM" id="SSF103473">
    <property type="entry name" value="MFS general substrate transporter"/>
    <property type="match status" value="1"/>
</dbReference>
<dbReference type="Pfam" id="PF07690">
    <property type="entry name" value="MFS_1"/>
    <property type="match status" value="1"/>
</dbReference>
<evidence type="ECO:0000256" key="2">
    <source>
        <dbReference type="ARBA" id="ARBA00004429"/>
    </source>
</evidence>
<evidence type="ECO:0000256" key="1">
    <source>
        <dbReference type="ARBA" id="ARBA00003321"/>
    </source>
</evidence>
<dbReference type="Proteomes" id="UP000281028">
    <property type="component" value="Unassembled WGS sequence"/>
</dbReference>
<dbReference type="RefSeq" id="WP_127044342.1">
    <property type="nucleotide sequence ID" value="NZ_JAABOK010000002.1"/>
</dbReference>
<keyword evidence="4" id="KW-1003">Cell membrane</keyword>
<evidence type="ECO:0000256" key="5">
    <source>
        <dbReference type="ARBA" id="ARBA00022692"/>
    </source>
</evidence>
<gene>
    <name evidence="8" type="ORF">ECE50_015010</name>
</gene>
<dbReference type="OrthoDB" id="9795150at2"/>
<dbReference type="InterPro" id="IPR036259">
    <property type="entry name" value="MFS_trans_sf"/>
</dbReference>
<dbReference type="InterPro" id="IPR005964">
    <property type="entry name" value="Glc/Gal_transptr_bac"/>
</dbReference>
<comment type="function">
    <text evidence="1">Intake of glucose and galactose.</text>
</comment>
<evidence type="ECO:0000313" key="8">
    <source>
        <dbReference type="EMBL" id="NSL88155.1"/>
    </source>
</evidence>
<organism evidence="8 9">
    <name type="scientific">Chitinophaga solisilvae</name>
    <dbReference type="NCBI Taxonomy" id="1233460"/>
    <lineage>
        <taxon>Bacteria</taxon>
        <taxon>Pseudomonadati</taxon>
        <taxon>Bacteroidota</taxon>
        <taxon>Chitinophagia</taxon>
        <taxon>Chitinophagales</taxon>
        <taxon>Chitinophagaceae</taxon>
        <taxon>Chitinophaga</taxon>
    </lineage>
</organism>
<dbReference type="GO" id="GO:1904659">
    <property type="term" value="P:D-glucose transmembrane transport"/>
    <property type="evidence" value="ECO:0007669"/>
    <property type="project" value="InterPro"/>
</dbReference>
<dbReference type="PANTHER" id="PTHR43702">
    <property type="entry name" value="L-FUCOSE-PROTON SYMPORTER"/>
    <property type="match status" value="1"/>
</dbReference>
<dbReference type="PANTHER" id="PTHR43702:SF12">
    <property type="entry name" value="N-ACETYL GLUCOSAMINE TRANSPORTER NAGP"/>
    <property type="match status" value="1"/>
</dbReference>
<comment type="similarity">
    <text evidence="3">Belongs to the major facilitator superfamily. FHS transporter (TC 2.A.1.7) family.</text>
</comment>
<sequence length="430" mass="46011">MSSQTATMKAPAAPAQQSNARAMTVIGTLFFLFGFITWLNSVLIPFLKQACELSDFQVYFVTFAFYISYFVMAIPSSAILRKVGFTNGMSVGLLTMAIGSLIFVPAAQARSFPLFLVGLFVQGAGMTLLQAASNPYITIIGPIESAAQRMSIMGICNKVAAMIGIFVLSTLLFSDTAELSKKIEGLTGAEKEAELTLLAGRVIVPYIVMAVVLGGLALMVRKAHLPEVKPEEEKQDDTAAGGQRSIFGIPYLMLGILCLFLYVGVEVLAIDSLALYGVASGFDTNAALHLSIYSLIALTVGYLLGIVLVPKYIGQRQALITCAVMGAVFTVGALTTSGKVSVAFIVLLSFAHSLMWPGIWPLAINKLGKYTKLGSAFLIMAIAGGAILPLVYGKLCDLWGSRQTPYVIMVPCYLYILYYAAAGYKKGLPE</sequence>
<dbReference type="PROSITE" id="PS50850">
    <property type="entry name" value="MFS"/>
    <property type="match status" value="1"/>
</dbReference>
<keyword evidence="7" id="KW-0472">Membrane</keyword>
<dbReference type="GO" id="GO:0005886">
    <property type="term" value="C:plasma membrane"/>
    <property type="evidence" value="ECO:0007669"/>
    <property type="project" value="UniProtKB-SubCell"/>
</dbReference>